<protein>
    <recommendedName>
        <fullName evidence="4">Sarcinarray family MAST domain-containing protein</fullName>
    </recommendedName>
</protein>
<reference evidence="2 3" key="1">
    <citation type="journal article" date="2015" name="ISME J.">
        <title>Genomic and phenotypic differentiation among Methanosarcina mazei populations from Columbia River sediment.</title>
        <authorList>
            <person name="Youngblut N.D."/>
            <person name="Wirth J.S."/>
            <person name="Henriksen J.R."/>
            <person name="Smith M."/>
            <person name="Simon H."/>
            <person name="Metcalf W.W."/>
            <person name="Whitaker R.J."/>
        </authorList>
    </citation>
    <scope>NUCLEOTIDE SEQUENCE [LARGE SCALE GENOMIC DNA]</scope>
    <source>
        <strain evidence="2 3">3.F.A.1B.1</strain>
    </source>
</reference>
<gene>
    <name evidence="2" type="ORF">DU30_04065</name>
</gene>
<keyword evidence="1" id="KW-0812">Transmembrane</keyword>
<name>A0A0F8E6A9_METMZ</name>
<keyword evidence="1" id="KW-0472">Membrane</keyword>
<evidence type="ECO:0000313" key="2">
    <source>
        <dbReference type="EMBL" id="KKG35301.1"/>
    </source>
</evidence>
<evidence type="ECO:0000256" key="1">
    <source>
        <dbReference type="SAM" id="Phobius"/>
    </source>
</evidence>
<organism evidence="2 3">
    <name type="scientific">Methanosarcina mazei</name>
    <name type="common">Methanosarcina frisia</name>
    <dbReference type="NCBI Taxonomy" id="2209"/>
    <lineage>
        <taxon>Archaea</taxon>
        <taxon>Methanobacteriati</taxon>
        <taxon>Methanobacteriota</taxon>
        <taxon>Stenosarchaea group</taxon>
        <taxon>Methanomicrobia</taxon>
        <taxon>Methanosarcinales</taxon>
        <taxon>Methanosarcinaceae</taxon>
        <taxon>Methanosarcina</taxon>
    </lineage>
</organism>
<dbReference type="InterPro" id="IPR026450">
    <property type="entry name" value="MAST_dom"/>
</dbReference>
<accession>A0A0F8E6A9</accession>
<dbReference type="PATRIC" id="fig|2209.62.peg.863"/>
<dbReference type="EMBL" id="JJPC01000062">
    <property type="protein sequence ID" value="KKG35301.1"/>
    <property type="molecule type" value="Genomic_DNA"/>
</dbReference>
<evidence type="ECO:0000313" key="3">
    <source>
        <dbReference type="Proteomes" id="UP000034298"/>
    </source>
</evidence>
<dbReference type="RefSeq" id="WP_048046111.1">
    <property type="nucleotide sequence ID" value="NZ_JJPC01000062.1"/>
</dbReference>
<keyword evidence="1" id="KW-1133">Transmembrane helix</keyword>
<dbReference type="NCBIfam" id="TIGR04209">
    <property type="entry name" value="sarcinarray"/>
    <property type="match status" value="1"/>
</dbReference>
<dbReference type="Proteomes" id="UP000034298">
    <property type="component" value="Unassembled WGS sequence"/>
</dbReference>
<dbReference type="AlphaFoldDB" id="A0A0F8E6A9"/>
<feature type="transmembrane region" description="Helical" evidence="1">
    <location>
        <begin position="181"/>
        <end position="198"/>
    </location>
</feature>
<dbReference type="InterPro" id="IPR026476">
    <property type="entry name" value="Sarcinarray_fam"/>
</dbReference>
<dbReference type="NCBIfam" id="TIGR04204">
    <property type="entry name" value="MAST_ArtA_sort"/>
    <property type="match status" value="1"/>
</dbReference>
<sequence length="200" mass="21981">MRIRNVTFGIVLYFLLFQSNASALSGYGKIDVYFNDQILPGETVATPTIKIGEPFNVKINMTVNQEYRVSGQISEIGSGNFEVIEGPSEMNKYSSVILKPNESYTFEWTIKPTEGWAGGSLPINFRYSLVEKGNPEPVLNGGFTVAYCTISNEHYEGKIPISEEQPVSETESSPTSASTPAFTLVGALSVIALVFALFRR</sequence>
<evidence type="ECO:0008006" key="4">
    <source>
        <dbReference type="Google" id="ProtNLM"/>
    </source>
</evidence>
<proteinExistence type="predicted"/>
<comment type="caution">
    <text evidence="2">The sequence shown here is derived from an EMBL/GenBank/DDBJ whole genome shotgun (WGS) entry which is preliminary data.</text>
</comment>